<keyword evidence="3 11" id="KW-0812">Transmembrane</keyword>
<keyword evidence="2" id="KW-1003">Cell membrane</keyword>
<dbReference type="PROSITE" id="PS50835">
    <property type="entry name" value="IG_LIKE"/>
    <property type="match status" value="1"/>
</dbReference>
<reference evidence="14 15" key="2">
    <citation type="submission" date="2019-01" db="EMBL/GenBank/DDBJ databases">
        <title>A chromosome length genome reference of the Java medaka (oryzias javanicus).</title>
        <authorList>
            <person name="Herpin A."/>
            <person name="Takehana Y."/>
            <person name="Naruse K."/>
            <person name="Ansai S."/>
            <person name="Kawaguchi M."/>
        </authorList>
    </citation>
    <scope>NUCLEOTIDE SEQUENCE [LARGE SCALE GENOMIC DNA]</scope>
    <source>
        <strain evidence="14">RS831</strain>
        <tissue evidence="14">Whole body</tissue>
    </source>
</reference>
<dbReference type="GO" id="GO:0031295">
    <property type="term" value="P:T cell costimulation"/>
    <property type="evidence" value="ECO:0007669"/>
    <property type="project" value="TreeGrafter"/>
</dbReference>
<dbReference type="GO" id="GO:0071222">
    <property type="term" value="P:cellular response to lipopolysaccharide"/>
    <property type="evidence" value="ECO:0007669"/>
    <property type="project" value="TreeGrafter"/>
</dbReference>
<evidence type="ECO:0000313" key="14">
    <source>
        <dbReference type="EMBL" id="RVE74060.1"/>
    </source>
</evidence>
<protein>
    <recommendedName>
        <fullName evidence="13">Ig-like domain-containing protein</fullName>
    </recommendedName>
</protein>
<evidence type="ECO:0000256" key="8">
    <source>
        <dbReference type="ARBA" id="ARBA00023170"/>
    </source>
</evidence>
<evidence type="ECO:0000256" key="10">
    <source>
        <dbReference type="ARBA" id="ARBA00023319"/>
    </source>
</evidence>
<evidence type="ECO:0000256" key="2">
    <source>
        <dbReference type="ARBA" id="ARBA00022475"/>
    </source>
</evidence>
<dbReference type="GO" id="GO:0007166">
    <property type="term" value="P:cell surface receptor signaling pathway"/>
    <property type="evidence" value="ECO:0007669"/>
    <property type="project" value="TreeGrafter"/>
</dbReference>
<name>A0A3S2PHU4_ORYJA</name>
<dbReference type="AlphaFoldDB" id="A0A3S2PHU4"/>
<evidence type="ECO:0000256" key="12">
    <source>
        <dbReference type="SAM" id="SignalP"/>
    </source>
</evidence>
<dbReference type="PANTHER" id="PTHR25466">
    <property type="entry name" value="T-LYMPHOCYTE ACTIVATION ANTIGEN"/>
    <property type="match status" value="1"/>
</dbReference>
<evidence type="ECO:0000256" key="4">
    <source>
        <dbReference type="ARBA" id="ARBA00022729"/>
    </source>
</evidence>
<dbReference type="OrthoDB" id="5857426at2759"/>
<dbReference type="InterPro" id="IPR007110">
    <property type="entry name" value="Ig-like_dom"/>
</dbReference>
<dbReference type="GO" id="GO:0042130">
    <property type="term" value="P:negative regulation of T cell proliferation"/>
    <property type="evidence" value="ECO:0007669"/>
    <property type="project" value="TreeGrafter"/>
</dbReference>
<dbReference type="EMBL" id="CM012440">
    <property type="protein sequence ID" value="RVE74060.1"/>
    <property type="molecule type" value="Genomic_DNA"/>
</dbReference>
<keyword evidence="8" id="KW-0675">Receptor</keyword>
<evidence type="ECO:0000256" key="1">
    <source>
        <dbReference type="ARBA" id="ARBA00004251"/>
    </source>
</evidence>
<dbReference type="GO" id="GO:0042102">
    <property type="term" value="P:positive regulation of T cell proliferation"/>
    <property type="evidence" value="ECO:0007669"/>
    <property type="project" value="TreeGrafter"/>
</dbReference>
<evidence type="ECO:0000259" key="13">
    <source>
        <dbReference type="PROSITE" id="PS50835"/>
    </source>
</evidence>
<feature type="signal peptide" evidence="12">
    <location>
        <begin position="1"/>
        <end position="32"/>
    </location>
</feature>
<evidence type="ECO:0000256" key="5">
    <source>
        <dbReference type="ARBA" id="ARBA00022989"/>
    </source>
</evidence>
<keyword evidence="4 12" id="KW-0732">Signal</keyword>
<dbReference type="InterPro" id="IPR013162">
    <property type="entry name" value="CD80_C2-set"/>
</dbReference>
<dbReference type="InterPro" id="IPR036179">
    <property type="entry name" value="Ig-like_dom_sf"/>
</dbReference>
<evidence type="ECO:0000256" key="3">
    <source>
        <dbReference type="ARBA" id="ARBA00022692"/>
    </source>
</evidence>
<evidence type="ECO:0000256" key="9">
    <source>
        <dbReference type="ARBA" id="ARBA00023180"/>
    </source>
</evidence>
<dbReference type="Gene3D" id="2.60.40.10">
    <property type="entry name" value="Immunoglobulins"/>
    <property type="match status" value="2"/>
</dbReference>
<feature type="domain" description="Ig-like" evidence="13">
    <location>
        <begin position="146"/>
        <end position="232"/>
    </location>
</feature>
<dbReference type="CDD" id="cd00098">
    <property type="entry name" value="IgC1"/>
    <property type="match status" value="1"/>
</dbReference>
<dbReference type="SUPFAM" id="SSF48726">
    <property type="entry name" value="Immunoglobulin"/>
    <property type="match status" value="1"/>
</dbReference>
<dbReference type="Pfam" id="PF08205">
    <property type="entry name" value="C2-set_2"/>
    <property type="match status" value="1"/>
</dbReference>
<dbReference type="Proteomes" id="UP000283210">
    <property type="component" value="Chromosome 4"/>
</dbReference>
<keyword evidence="6 11" id="KW-0472">Membrane</keyword>
<keyword evidence="9" id="KW-0325">Glycoprotein</keyword>
<comment type="subcellular location">
    <subcellularLocation>
        <location evidence="1">Cell membrane</location>
        <topology evidence="1">Single-pass type I membrane protein</topology>
    </subcellularLocation>
</comment>
<dbReference type="InterPro" id="IPR013783">
    <property type="entry name" value="Ig-like_fold"/>
</dbReference>
<organism evidence="14 15">
    <name type="scientific">Oryzias javanicus</name>
    <name type="common">Javanese ricefish</name>
    <name type="synonym">Aplocheilus javanicus</name>
    <dbReference type="NCBI Taxonomy" id="123683"/>
    <lineage>
        <taxon>Eukaryota</taxon>
        <taxon>Metazoa</taxon>
        <taxon>Chordata</taxon>
        <taxon>Craniata</taxon>
        <taxon>Vertebrata</taxon>
        <taxon>Euteleostomi</taxon>
        <taxon>Actinopterygii</taxon>
        <taxon>Neopterygii</taxon>
        <taxon>Teleostei</taxon>
        <taxon>Neoteleostei</taxon>
        <taxon>Acanthomorphata</taxon>
        <taxon>Ovalentaria</taxon>
        <taxon>Atherinomorphae</taxon>
        <taxon>Beloniformes</taxon>
        <taxon>Adrianichthyidae</taxon>
        <taxon>Oryziinae</taxon>
        <taxon>Oryzias</taxon>
    </lineage>
</organism>
<proteinExistence type="predicted"/>
<gene>
    <name evidence="14" type="ORF">OJAV_G00037700</name>
</gene>
<reference evidence="14 15" key="1">
    <citation type="submission" date="2018-11" db="EMBL/GenBank/DDBJ databases">
        <authorList>
            <person name="Lopez-Roques C."/>
            <person name="Donnadieu C."/>
            <person name="Bouchez O."/>
            <person name="Klopp C."/>
            <person name="Cabau C."/>
            <person name="Zahm M."/>
        </authorList>
    </citation>
    <scope>NUCLEOTIDE SEQUENCE [LARGE SCALE GENOMIC DNA]</scope>
    <source>
        <strain evidence="14">RS831</strain>
        <tissue evidence="14">Whole body</tissue>
    </source>
</reference>
<evidence type="ECO:0000256" key="6">
    <source>
        <dbReference type="ARBA" id="ARBA00023136"/>
    </source>
</evidence>
<feature type="transmembrane region" description="Helical" evidence="11">
    <location>
        <begin position="250"/>
        <end position="274"/>
    </location>
</feature>
<keyword evidence="15" id="KW-1185">Reference proteome</keyword>
<dbReference type="GO" id="GO:0006955">
    <property type="term" value="P:immune response"/>
    <property type="evidence" value="ECO:0007669"/>
    <property type="project" value="TreeGrafter"/>
</dbReference>
<evidence type="ECO:0000256" key="11">
    <source>
        <dbReference type="SAM" id="Phobius"/>
    </source>
</evidence>
<keyword evidence="5 11" id="KW-1133">Transmembrane helix</keyword>
<dbReference type="GO" id="GO:0009897">
    <property type="term" value="C:external side of plasma membrane"/>
    <property type="evidence" value="ECO:0007669"/>
    <property type="project" value="TreeGrafter"/>
</dbReference>
<keyword evidence="7" id="KW-1015">Disulfide bond</keyword>
<evidence type="ECO:0000256" key="7">
    <source>
        <dbReference type="ARBA" id="ARBA00023157"/>
    </source>
</evidence>
<accession>A0A3S2PHU4</accession>
<sequence>MCLPVFCAPMCLHKRALLRAGLLLFLLHLGACLDDCVLCIVGQPVLLPCLYPELNTFGNFSIEWRKNDQKLLRSEWREDGNVEICSLNYARIPDDAAQNGNFSLELPKVHPKQDKMNFSLFFSAGENEATQLCALCLRVAASFSAPELQSEEEADGDETTFLCLSGGGYPEPVVSWLISDSLQPPEGSVRTLAEPHPESLLYNITSYLTLNISKDSSVTCIVENLSMNETLTATRYGESRTGVVGRASEAMWIFSTVLCVVVGIMVMVGVVYQIHLDRITKRRKKENREEQRGYKRKFQFIEETEAMTEDKKETDV</sequence>
<keyword evidence="10" id="KW-0393">Immunoglobulin domain</keyword>
<dbReference type="InterPro" id="IPR051713">
    <property type="entry name" value="T-cell_Activation_Regulation"/>
</dbReference>
<dbReference type="PANTHER" id="PTHR25466:SF9">
    <property type="entry name" value="FIBRONECTIN TYPE-III DOMAIN-CONTAINING PROTEIN"/>
    <property type="match status" value="1"/>
</dbReference>
<evidence type="ECO:0000313" key="15">
    <source>
        <dbReference type="Proteomes" id="UP000283210"/>
    </source>
</evidence>
<feature type="chain" id="PRO_5018734307" description="Ig-like domain-containing protein" evidence="12">
    <location>
        <begin position="33"/>
        <end position="316"/>
    </location>
</feature>